<keyword evidence="2" id="KW-1185">Reference proteome</keyword>
<dbReference type="Proteomes" id="UP000828048">
    <property type="component" value="Chromosome 3"/>
</dbReference>
<evidence type="ECO:0000313" key="2">
    <source>
        <dbReference type="Proteomes" id="UP000828048"/>
    </source>
</evidence>
<name>A0ACB7Z098_9ERIC</name>
<proteinExistence type="predicted"/>
<evidence type="ECO:0000313" key="1">
    <source>
        <dbReference type="EMBL" id="KAH7859265.1"/>
    </source>
</evidence>
<organism evidence="1 2">
    <name type="scientific">Vaccinium darrowii</name>
    <dbReference type="NCBI Taxonomy" id="229202"/>
    <lineage>
        <taxon>Eukaryota</taxon>
        <taxon>Viridiplantae</taxon>
        <taxon>Streptophyta</taxon>
        <taxon>Embryophyta</taxon>
        <taxon>Tracheophyta</taxon>
        <taxon>Spermatophyta</taxon>
        <taxon>Magnoliopsida</taxon>
        <taxon>eudicotyledons</taxon>
        <taxon>Gunneridae</taxon>
        <taxon>Pentapetalae</taxon>
        <taxon>asterids</taxon>
        <taxon>Ericales</taxon>
        <taxon>Ericaceae</taxon>
        <taxon>Vaccinioideae</taxon>
        <taxon>Vaccinieae</taxon>
        <taxon>Vaccinium</taxon>
    </lineage>
</organism>
<sequence length="137" mass="14678">MAKPYSYCVVILVSLFLSATTSCSSSDAIWGSSAAGYCCGAEIRIYQWPSGFGALNVPKFNVLIVNEAWGAPSGVFDVHISCGEFASASLINPLLCRRVATGDCLLKNGKLLYPGEVISFQYANILPYPLAVLQVRC</sequence>
<accession>A0ACB7Z098</accession>
<dbReference type="EMBL" id="CM037153">
    <property type="protein sequence ID" value="KAH7859265.1"/>
    <property type="molecule type" value="Genomic_DNA"/>
</dbReference>
<gene>
    <name evidence="1" type="ORF">Vadar_033876</name>
</gene>
<reference evidence="1 2" key="1">
    <citation type="journal article" date="2021" name="Hortic Res">
        <title>High-quality reference genome and annotation aids understanding of berry development for evergreen blueberry (Vaccinium darrowii).</title>
        <authorList>
            <person name="Yu J."/>
            <person name="Hulse-Kemp A.M."/>
            <person name="Babiker E."/>
            <person name="Staton M."/>
        </authorList>
    </citation>
    <scope>NUCLEOTIDE SEQUENCE [LARGE SCALE GENOMIC DNA]</scope>
    <source>
        <strain evidence="2">cv. NJ 8807/NJ 8810</strain>
        <tissue evidence="1">Young leaf</tissue>
    </source>
</reference>
<protein>
    <submittedName>
        <fullName evidence="1">Uncharacterized protein</fullName>
    </submittedName>
</protein>
<comment type="caution">
    <text evidence="1">The sequence shown here is derived from an EMBL/GenBank/DDBJ whole genome shotgun (WGS) entry which is preliminary data.</text>
</comment>